<sequence>MVQEGVLLPSPEGCPEWLCQLISECRNPDCDSRPTMNKVVDCLMRHCSHVSLLQEHWPTYRDATSLYFGPPLPPLSPAPQRSARLDTVRDTLKRTFSFRGARPKKTATEKFTAKALPGTGAKRKSVFPLRHIRKRKDAFYDLGYLADKPRSPSSQVIEFYSRPETNASCYMMCDDDCSQLYEDPSRQSLLSPPSQRPVPPPAPESEFVSESYDEISSDQVDTDLEQPANRQQSLSALEWERLKANPPGRPLPSLPSIKVNRRFGEAANVSHSMLRSNVPVSESTHTSPSETPTERPQDFLPIAEDLEDDFNHNLGPATVHLQPSCTRTNSSLQLDNTLATASVTTTKSPLSMGPASSGVEVVQLPRARLRIKTLPTAESDTDEEQVNHFLSSRGHPTDHIKDAVHKDPNLNSGSSYQEELRNTSSVYLLAGVKTFPGKPDGSRQAASSKPKLKSPVGAISERLPMPPPVLRMFQNQNKKDGSENTSHAPPYKPPMAAACIHEIEPTYAANDEIHEKSGFAEQSHTDGFKREGSSELSNLPTRTISQRPPMPPPQHFKMFLKENSNGLKNPSGRTTSSKTPVVTSSIGSVYSYATVPFPVASDKPEELYDDLVEITDEARAASRHSDTSDSDDVYDDCTEIAQTDQAFRYSEQDDTDDEYDDCFEVNDTDRGDVSNSSFAEADGQEAKHLSTAEEVAVSPDNKEDRPLEKIDKPVKDHKTVSRLSGHTPGLSSSSDHGGYTLMSGTEQEVKAGAASGLHGHHDPPDCTNTVSRQTARRTDSARLNGKDDYLTPIFSTH</sequence>
<feature type="compositionally biased region" description="Pro residues" evidence="1">
    <location>
        <begin position="194"/>
        <end position="203"/>
    </location>
</feature>
<feature type="region of interest" description="Disordered" evidence="1">
    <location>
        <begin position="436"/>
        <end position="468"/>
    </location>
</feature>
<feature type="compositionally biased region" description="Basic and acidic residues" evidence="1">
    <location>
        <begin position="395"/>
        <end position="408"/>
    </location>
</feature>
<feature type="compositionally biased region" description="Polar residues" evidence="1">
    <location>
        <begin position="409"/>
        <end position="418"/>
    </location>
</feature>
<evidence type="ECO:0000313" key="3">
    <source>
        <dbReference type="Proteomes" id="UP001374579"/>
    </source>
</evidence>
<dbReference type="SUPFAM" id="SSF56112">
    <property type="entry name" value="Protein kinase-like (PK-like)"/>
    <property type="match status" value="1"/>
</dbReference>
<organism evidence="2 3">
    <name type="scientific">Littorina saxatilis</name>
    <dbReference type="NCBI Taxonomy" id="31220"/>
    <lineage>
        <taxon>Eukaryota</taxon>
        <taxon>Metazoa</taxon>
        <taxon>Spiralia</taxon>
        <taxon>Lophotrochozoa</taxon>
        <taxon>Mollusca</taxon>
        <taxon>Gastropoda</taxon>
        <taxon>Caenogastropoda</taxon>
        <taxon>Littorinimorpha</taxon>
        <taxon>Littorinoidea</taxon>
        <taxon>Littorinidae</taxon>
        <taxon>Littorina</taxon>
    </lineage>
</organism>
<reference evidence="2 3" key="1">
    <citation type="submission" date="2024-02" db="EMBL/GenBank/DDBJ databases">
        <title>Chromosome-scale genome assembly of the rough periwinkle Littorina saxatilis.</title>
        <authorList>
            <person name="De Jode A."/>
            <person name="Faria R."/>
            <person name="Formenti G."/>
            <person name="Sims Y."/>
            <person name="Smith T.P."/>
            <person name="Tracey A."/>
            <person name="Wood J.M.D."/>
            <person name="Zagrodzka Z.B."/>
            <person name="Johannesson K."/>
            <person name="Butlin R.K."/>
            <person name="Leder E.H."/>
        </authorList>
    </citation>
    <scope>NUCLEOTIDE SEQUENCE [LARGE SCALE GENOMIC DNA]</scope>
    <source>
        <strain evidence="2">Snail1</strain>
        <tissue evidence="2">Muscle</tissue>
    </source>
</reference>
<feature type="compositionally biased region" description="Basic and acidic residues" evidence="1">
    <location>
        <begin position="776"/>
        <end position="789"/>
    </location>
</feature>
<dbReference type="AlphaFoldDB" id="A0AAN9BY37"/>
<feature type="compositionally biased region" description="Low complexity" evidence="1">
    <location>
        <begin position="279"/>
        <end position="291"/>
    </location>
</feature>
<feature type="region of interest" description="Disordered" evidence="1">
    <location>
        <begin position="520"/>
        <end position="554"/>
    </location>
</feature>
<feature type="compositionally biased region" description="Polar residues" evidence="1">
    <location>
        <begin position="534"/>
        <end position="546"/>
    </location>
</feature>
<feature type="region of interest" description="Disordered" evidence="1">
    <location>
        <begin position="643"/>
        <end position="797"/>
    </location>
</feature>
<proteinExistence type="predicted"/>
<dbReference type="EMBL" id="JBAMIC010000001">
    <property type="protein sequence ID" value="KAK7114836.1"/>
    <property type="molecule type" value="Genomic_DNA"/>
</dbReference>
<feature type="compositionally biased region" description="Basic and acidic residues" evidence="1">
    <location>
        <begin position="700"/>
        <end position="719"/>
    </location>
</feature>
<feature type="region of interest" description="Disordered" evidence="1">
    <location>
        <begin position="183"/>
        <end position="230"/>
    </location>
</feature>
<keyword evidence="3" id="KW-1185">Reference proteome</keyword>
<evidence type="ECO:0000313" key="2">
    <source>
        <dbReference type="EMBL" id="KAK7114836.1"/>
    </source>
</evidence>
<feature type="region of interest" description="Disordered" evidence="1">
    <location>
        <begin position="391"/>
        <end position="418"/>
    </location>
</feature>
<feature type="compositionally biased region" description="Acidic residues" evidence="1">
    <location>
        <begin position="211"/>
        <end position="224"/>
    </location>
</feature>
<gene>
    <name evidence="2" type="ORF">V1264_000827</name>
</gene>
<protein>
    <submittedName>
        <fullName evidence="2">Uncharacterized protein</fullName>
    </submittedName>
</protein>
<evidence type="ECO:0000256" key="1">
    <source>
        <dbReference type="SAM" id="MobiDB-lite"/>
    </source>
</evidence>
<feature type="compositionally biased region" description="Polar residues" evidence="1">
    <location>
        <begin position="721"/>
        <end position="735"/>
    </location>
</feature>
<dbReference type="InterPro" id="IPR011009">
    <property type="entry name" value="Kinase-like_dom_sf"/>
</dbReference>
<name>A0AAN9BY37_9CAEN</name>
<accession>A0AAN9BY37</accession>
<feature type="compositionally biased region" description="Acidic residues" evidence="1">
    <location>
        <begin position="652"/>
        <end position="666"/>
    </location>
</feature>
<feature type="region of interest" description="Disordered" evidence="1">
    <location>
        <begin position="276"/>
        <end position="296"/>
    </location>
</feature>
<dbReference type="Proteomes" id="UP001374579">
    <property type="component" value="Unassembled WGS sequence"/>
</dbReference>
<comment type="caution">
    <text evidence="2">The sequence shown here is derived from an EMBL/GenBank/DDBJ whole genome shotgun (WGS) entry which is preliminary data.</text>
</comment>
<feature type="compositionally biased region" description="Basic and acidic residues" evidence="1">
    <location>
        <begin position="520"/>
        <end position="533"/>
    </location>
</feature>